<protein>
    <recommendedName>
        <fullName evidence="3">CopG family transcriptional regulator</fullName>
    </recommendedName>
</protein>
<gene>
    <name evidence="1" type="ORF">BJP34_34715</name>
</gene>
<dbReference type="EMBL" id="CP017599">
    <property type="protein sequence ID" value="AOX03902.1"/>
    <property type="molecule type" value="Genomic_DNA"/>
</dbReference>
<dbReference type="OrthoDB" id="516757at2"/>
<proteinExistence type="predicted"/>
<evidence type="ECO:0000313" key="1">
    <source>
        <dbReference type="EMBL" id="AOX03902.1"/>
    </source>
</evidence>
<reference evidence="2" key="1">
    <citation type="submission" date="2016-10" db="EMBL/GenBank/DDBJ databases">
        <title>Comparative genomics uncovers the prolific and rare metabolic potential of the cyanobacterial genus Moorea.</title>
        <authorList>
            <person name="Leao T."/>
            <person name="Castelao G."/>
            <person name="Korobeynikov A."/>
            <person name="Monroe E.A."/>
            <person name="Podell S."/>
            <person name="Glukhov E."/>
            <person name="Allen E."/>
            <person name="Gerwick W.H."/>
            <person name="Gerwick L."/>
        </authorList>
    </citation>
    <scope>NUCLEOTIDE SEQUENCE [LARGE SCALE GENOMIC DNA]</scope>
    <source>
        <strain evidence="2">PAL-8-15-08-1</strain>
    </source>
</reference>
<name>A0A1D8U1Y6_9CYAN</name>
<dbReference type="Proteomes" id="UP000177870">
    <property type="component" value="Chromosome"/>
</dbReference>
<evidence type="ECO:0008006" key="3">
    <source>
        <dbReference type="Google" id="ProtNLM"/>
    </source>
</evidence>
<accession>A0A1D8U1Y6</accession>
<evidence type="ECO:0000313" key="2">
    <source>
        <dbReference type="Proteomes" id="UP000177870"/>
    </source>
</evidence>
<dbReference type="KEGG" id="mpro:BJP34_34715"/>
<organism evidence="1 2">
    <name type="scientific">Moorena producens PAL-8-15-08-1</name>
    <dbReference type="NCBI Taxonomy" id="1458985"/>
    <lineage>
        <taxon>Bacteria</taxon>
        <taxon>Bacillati</taxon>
        <taxon>Cyanobacteriota</taxon>
        <taxon>Cyanophyceae</taxon>
        <taxon>Coleofasciculales</taxon>
        <taxon>Coleofasciculaceae</taxon>
        <taxon>Moorena</taxon>
    </lineage>
</organism>
<sequence length="82" mass="9378">MSSQTQNKSKKRMRGIPVLHDELKKPHNIMLTGSSWKWLQLSAKEAGISAGEYVERWIRSQIKDTTPIFPVSVFHPGDETLE</sequence>
<dbReference type="AlphaFoldDB" id="A0A1D8U1Y6"/>